<dbReference type="SMART" id="SM00116">
    <property type="entry name" value="CBS"/>
    <property type="match status" value="2"/>
</dbReference>
<comment type="caution">
    <text evidence="4">The sequence shown here is derived from an EMBL/GenBank/DDBJ whole genome shotgun (WGS) entry which is preliminary data.</text>
</comment>
<protein>
    <submittedName>
        <fullName evidence="4">CBS domain-containing protein</fullName>
    </submittedName>
</protein>
<feature type="domain" description="CBS" evidence="3">
    <location>
        <begin position="73"/>
        <end position="131"/>
    </location>
</feature>
<keyword evidence="5" id="KW-1185">Reference proteome</keyword>
<evidence type="ECO:0000256" key="2">
    <source>
        <dbReference type="PROSITE-ProRule" id="PRU00703"/>
    </source>
</evidence>
<dbReference type="InterPro" id="IPR000644">
    <property type="entry name" value="CBS_dom"/>
</dbReference>
<dbReference type="CDD" id="cd04622">
    <property type="entry name" value="CBS_pair_HRP1_like"/>
    <property type="match status" value="1"/>
</dbReference>
<reference evidence="4 5" key="1">
    <citation type="submission" date="2019-11" db="EMBL/GenBank/DDBJ databases">
        <title>Nocardia sp. nov. CT2-14 isolated from soil.</title>
        <authorList>
            <person name="Kanchanasin P."/>
            <person name="Tanasupawat S."/>
            <person name="Yuki M."/>
            <person name="Kudo T."/>
        </authorList>
    </citation>
    <scope>NUCLEOTIDE SEQUENCE [LARGE SCALE GENOMIC DNA]</scope>
    <source>
        <strain evidence="4 5">CT2-14</strain>
    </source>
</reference>
<dbReference type="PROSITE" id="PS51371">
    <property type="entry name" value="CBS"/>
    <property type="match status" value="2"/>
</dbReference>
<dbReference type="AlphaFoldDB" id="A0A6I3L8W0"/>
<dbReference type="PANTHER" id="PTHR43080:SF2">
    <property type="entry name" value="CBS DOMAIN-CONTAINING PROTEIN"/>
    <property type="match status" value="1"/>
</dbReference>
<dbReference type="RefSeq" id="WP_154791290.1">
    <property type="nucleotide sequence ID" value="NZ_WMBB01000017.1"/>
</dbReference>
<dbReference type="Gene3D" id="3.10.580.10">
    <property type="entry name" value="CBS-domain"/>
    <property type="match status" value="1"/>
</dbReference>
<proteinExistence type="predicted"/>
<feature type="domain" description="CBS" evidence="3">
    <location>
        <begin position="8"/>
        <end position="65"/>
    </location>
</feature>
<evidence type="ECO:0000256" key="1">
    <source>
        <dbReference type="ARBA" id="ARBA00023122"/>
    </source>
</evidence>
<evidence type="ECO:0000313" key="4">
    <source>
        <dbReference type="EMBL" id="MTE16865.1"/>
    </source>
</evidence>
<dbReference type="Pfam" id="PF00571">
    <property type="entry name" value="CBS"/>
    <property type="match status" value="2"/>
</dbReference>
<evidence type="ECO:0000313" key="5">
    <source>
        <dbReference type="Proteomes" id="UP000432464"/>
    </source>
</evidence>
<dbReference type="EMBL" id="WMBB01000017">
    <property type="protein sequence ID" value="MTE16865.1"/>
    <property type="molecule type" value="Genomic_DNA"/>
</dbReference>
<dbReference type="Proteomes" id="UP000432464">
    <property type="component" value="Unassembled WGS sequence"/>
</dbReference>
<organism evidence="4 5">
    <name type="scientific">Nocardia aurantiaca</name>
    <dbReference type="NCBI Taxonomy" id="2675850"/>
    <lineage>
        <taxon>Bacteria</taxon>
        <taxon>Bacillati</taxon>
        <taxon>Actinomycetota</taxon>
        <taxon>Actinomycetes</taxon>
        <taxon>Mycobacteriales</taxon>
        <taxon>Nocardiaceae</taxon>
        <taxon>Nocardia</taxon>
    </lineage>
</organism>
<dbReference type="SUPFAM" id="SSF54631">
    <property type="entry name" value="CBS-domain pair"/>
    <property type="match status" value="1"/>
</dbReference>
<keyword evidence="1 2" id="KW-0129">CBS domain</keyword>
<accession>A0A6I3L8W0</accession>
<dbReference type="PANTHER" id="PTHR43080">
    <property type="entry name" value="CBS DOMAIN-CONTAINING PROTEIN CBSX3, MITOCHONDRIAL"/>
    <property type="match status" value="1"/>
</dbReference>
<evidence type="ECO:0000259" key="3">
    <source>
        <dbReference type="PROSITE" id="PS51371"/>
    </source>
</evidence>
<dbReference type="InterPro" id="IPR051257">
    <property type="entry name" value="Diverse_CBS-Domain"/>
</dbReference>
<name>A0A6I3L8W0_9NOCA</name>
<sequence length="139" mass="15590">MTTAKEIMHPGAQWISRKDTVERAAQLMKELDVGVLPVSDENERLCGIITDRDIVLKCIAVGHDPAKTTCSDLCEGTPRWIDANADVDEVLRALENHRIKRLPVIENKKLVGMISEVDIARHLSEDEIADFVERVYAGR</sequence>
<dbReference type="InterPro" id="IPR046342">
    <property type="entry name" value="CBS_dom_sf"/>
</dbReference>
<gene>
    <name evidence="4" type="ORF">GLP40_29495</name>
</gene>